<dbReference type="AlphaFoldDB" id="A0A2I0UI47"/>
<protein>
    <submittedName>
        <fullName evidence="1">Uncharacterized protein</fullName>
    </submittedName>
</protein>
<gene>
    <name evidence="1" type="ORF">llap_3974</name>
</gene>
<proteinExistence type="predicted"/>
<evidence type="ECO:0000313" key="1">
    <source>
        <dbReference type="EMBL" id="PKU45710.1"/>
    </source>
</evidence>
<dbReference type="Proteomes" id="UP000233556">
    <property type="component" value="Unassembled WGS sequence"/>
</dbReference>
<accession>A0A2I0UI47</accession>
<evidence type="ECO:0000313" key="2">
    <source>
        <dbReference type="Proteomes" id="UP000233556"/>
    </source>
</evidence>
<keyword evidence="2" id="KW-1185">Reference proteome</keyword>
<reference evidence="2" key="2">
    <citation type="submission" date="2017-12" db="EMBL/GenBank/DDBJ databases">
        <title>Genome sequence of the Bar-tailed Godwit (Limosa lapponica baueri).</title>
        <authorList>
            <person name="Lima N.C.B."/>
            <person name="Parody-Merino A.M."/>
            <person name="Battley P.F."/>
            <person name="Fidler A.E."/>
            <person name="Prosdocimi F."/>
        </authorList>
    </citation>
    <scope>NUCLEOTIDE SEQUENCE [LARGE SCALE GENOMIC DNA]</scope>
</reference>
<name>A0A2I0UI47_LIMLA</name>
<sequence>MPSTLPLKWRSRYDASMCGLEYISAYCRIFWELSRHKVKFGPCVNWCGARLTQSSASVTEMPSAFTSPGVLEERMDLKGDVTSLSGYANVIIENYGEADAHVASIALFTELAGKIGGTLEKSNGKISI</sequence>
<reference evidence="2" key="1">
    <citation type="submission" date="2017-11" db="EMBL/GenBank/DDBJ databases">
        <authorList>
            <person name="Lima N.C."/>
            <person name="Parody-Merino A.M."/>
            <person name="Battley P.F."/>
            <person name="Fidler A.E."/>
            <person name="Prosdocimi F."/>
        </authorList>
    </citation>
    <scope>NUCLEOTIDE SEQUENCE [LARGE SCALE GENOMIC DNA]</scope>
</reference>
<dbReference type="EMBL" id="KZ505746">
    <property type="protein sequence ID" value="PKU45710.1"/>
    <property type="molecule type" value="Genomic_DNA"/>
</dbReference>
<organism evidence="1 2">
    <name type="scientific">Limosa lapponica baueri</name>
    <dbReference type="NCBI Taxonomy" id="1758121"/>
    <lineage>
        <taxon>Eukaryota</taxon>
        <taxon>Metazoa</taxon>
        <taxon>Chordata</taxon>
        <taxon>Craniata</taxon>
        <taxon>Vertebrata</taxon>
        <taxon>Euteleostomi</taxon>
        <taxon>Archelosauria</taxon>
        <taxon>Archosauria</taxon>
        <taxon>Dinosauria</taxon>
        <taxon>Saurischia</taxon>
        <taxon>Theropoda</taxon>
        <taxon>Coelurosauria</taxon>
        <taxon>Aves</taxon>
        <taxon>Neognathae</taxon>
        <taxon>Neoaves</taxon>
        <taxon>Charadriiformes</taxon>
        <taxon>Scolopacidae</taxon>
        <taxon>Limosa</taxon>
    </lineage>
</organism>